<sequence>MYEMMFGLQNRFHKIDEQIYYENLSQAVCKNGFSDYSAYGITSFFSFRYPVLHWTMFDDFRRKSHLDSFNSLRFDTRKDISISQSATIAEYLLIESIKKKVQNARRIGILLSGGLDSSLLVAICKRLYPEREIYTYSMGFYGDDEFEYSREVANRFFTIHYEKVLDYTDFFDKDSLMKALIKHKAAPLHPNELPLAYAETQARKDCCDIVLCGEGADDLFGGYSHNLLMYVSFQGDKKDFYRYILSNYRYISSQKLKSIIHDQYIVDDMELIAPLSLVNMPDDIRNIMLHFIQSLHTRGLVDRGANALSFCGFENGFVFLDSALIDFVNSLPFDYKVCANIPVPQYIKDYKYFSDKYCIAKFLLKYIAKSYLPESIINRVKKGFPVPFALWDKKKPFTMDLHTQIFKSNDLSCFTAWEKFMIYNLNTFVEVFDKYRGGG</sequence>
<dbReference type="InterPro" id="IPR001962">
    <property type="entry name" value="Asn_synthase"/>
</dbReference>
<dbReference type="PANTHER" id="PTHR43284">
    <property type="entry name" value="ASPARAGINE SYNTHETASE (GLUTAMINE-HYDROLYZING)"/>
    <property type="match status" value="1"/>
</dbReference>
<evidence type="ECO:0000256" key="2">
    <source>
        <dbReference type="ARBA" id="ARBA00012737"/>
    </source>
</evidence>
<comment type="catalytic activity">
    <reaction evidence="3">
        <text>L-aspartate + L-glutamine + ATP + H2O = L-asparagine + L-glutamate + AMP + diphosphate + H(+)</text>
        <dbReference type="Rhea" id="RHEA:12228"/>
        <dbReference type="ChEBI" id="CHEBI:15377"/>
        <dbReference type="ChEBI" id="CHEBI:15378"/>
        <dbReference type="ChEBI" id="CHEBI:29985"/>
        <dbReference type="ChEBI" id="CHEBI:29991"/>
        <dbReference type="ChEBI" id="CHEBI:30616"/>
        <dbReference type="ChEBI" id="CHEBI:33019"/>
        <dbReference type="ChEBI" id="CHEBI:58048"/>
        <dbReference type="ChEBI" id="CHEBI:58359"/>
        <dbReference type="ChEBI" id="CHEBI:456215"/>
        <dbReference type="EC" id="6.3.5.4"/>
    </reaction>
</comment>
<protein>
    <recommendedName>
        <fullName evidence="2">asparagine synthase (glutamine-hydrolyzing)</fullName>
        <ecNumber evidence="2">6.3.5.4</ecNumber>
    </recommendedName>
</protein>
<proteinExistence type="predicted"/>
<dbReference type="KEGG" id="hty:BN2458_PEG1752"/>
<dbReference type="GO" id="GO:0006529">
    <property type="term" value="P:asparagine biosynthetic process"/>
    <property type="evidence" value="ECO:0007669"/>
    <property type="project" value="InterPro"/>
</dbReference>
<dbReference type="PATRIC" id="fig|76936.10.peg.1711"/>
<dbReference type="InterPro" id="IPR051786">
    <property type="entry name" value="ASN_synthetase/amidase"/>
</dbReference>
<dbReference type="CDD" id="cd01991">
    <property type="entry name" value="Asn_synthase_B_C"/>
    <property type="match status" value="1"/>
</dbReference>
<keyword evidence="7" id="KW-1185">Reference proteome</keyword>
<evidence type="ECO:0000259" key="4">
    <source>
        <dbReference type="Pfam" id="PF00733"/>
    </source>
</evidence>
<gene>
    <name evidence="5" type="ORF">BN2458_PEG1752</name>
    <name evidence="6" type="ORF">LS75_003005</name>
</gene>
<dbReference type="GeneID" id="78151900"/>
<evidence type="ECO:0000313" key="6">
    <source>
        <dbReference type="EMBL" id="TLD79273.1"/>
    </source>
</evidence>
<comment type="pathway">
    <text evidence="1">Amino-acid biosynthesis; L-asparagine biosynthesis; L-asparagine from L-aspartate (L-Gln route): step 1/1.</text>
</comment>
<evidence type="ECO:0000313" key="8">
    <source>
        <dbReference type="Proteomes" id="UP000064525"/>
    </source>
</evidence>
<dbReference type="EMBL" id="JRPF02000002">
    <property type="protein sequence ID" value="TLD79273.1"/>
    <property type="molecule type" value="Genomic_DNA"/>
</dbReference>
<dbReference type="GO" id="GO:0004066">
    <property type="term" value="F:asparagine synthase (glutamine-hydrolyzing) activity"/>
    <property type="evidence" value="ECO:0007669"/>
    <property type="project" value="UniProtKB-EC"/>
</dbReference>
<feature type="domain" description="Asparagine synthetase" evidence="4">
    <location>
        <begin position="91"/>
        <end position="397"/>
    </location>
</feature>
<dbReference type="STRING" id="76936.BN2458_PEG1752"/>
<evidence type="ECO:0000256" key="3">
    <source>
        <dbReference type="ARBA" id="ARBA00048741"/>
    </source>
</evidence>
<reference evidence="5" key="2">
    <citation type="submission" date="2015-11" db="EMBL/GenBank/DDBJ databases">
        <authorList>
            <person name="Zhang Y."/>
            <person name="Guo Z."/>
        </authorList>
    </citation>
    <scope>NUCLEOTIDE SEQUENCE</scope>
    <source>
        <strain evidence="5">1</strain>
    </source>
</reference>
<organism evidence="5 8">
    <name type="scientific">Helicobacter typhlonius</name>
    <dbReference type="NCBI Taxonomy" id="76936"/>
    <lineage>
        <taxon>Bacteria</taxon>
        <taxon>Pseudomonadati</taxon>
        <taxon>Campylobacterota</taxon>
        <taxon>Epsilonproteobacteria</taxon>
        <taxon>Campylobacterales</taxon>
        <taxon>Helicobacteraceae</taxon>
        <taxon>Helicobacter</taxon>
    </lineage>
</organism>
<dbReference type="EMBL" id="LN907858">
    <property type="protein sequence ID" value="CUU40635.1"/>
    <property type="molecule type" value="Genomic_DNA"/>
</dbReference>
<dbReference type="AlphaFoldDB" id="A0A099UD80"/>
<dbReference type="EC" id="6.3.5.4" evidence="2"/>
<dbReference type="InterPro" id="IPR014729">
    <property type="entry name" value="Rossmann-like_a/b/a_fold"/>
</dbReference>
<accession>A0A099UD80</accession>
<keyword evidence="5" id="KW-0436">Ligase</keyword>
<dbReference type="Proteomes" id="UP000064525">
    <property type="component" value="Chromosome I"/>
</dbReference>
<dbReference type="Gene3D" id="3.40.50.620">
    <property type="entry name" value="HUPs"/>
    <property type="match status" value="1"/>
</dbReference>
<dbReference type="OrthoDB" id="9763290at2"/>
<evidence type="ECO:0000256" key="1">
    <source>
        <dbReference type="ARBA" id="ARBA00005187"/>
    </source>
</evidence>
<evidence type="ECO:0000313" key="7">
    <source>
        <dbReference type="Proteomes" id="UP000029925"/>
    </source>
</evidence>
<dbReference type="Pfam" id="PF00733">
    <property type="entry name" value="Asn_synthase"/>
    <property type="match status" value="1"/>
</dbReference>
<reference evidence="6 7" key="1">
    <citation type="journal article" date="2014" name="Genome Announc.">
        <title>Draft genome sequences of eight enterohepatic helicobacter species isolated from both laboratory and wild rodents.</title>
        <authorList>
            <person name="Sheh A."/>
            <person name="Shen Z."/>
            <person name="Fox J.G."/>
        </authorList>
    </citation>
    <scope>NUCLEOTIDE SEQUENCE [LARGE SCALE GENOMIC DNA]</scope>
    <source>
        <strain evidence="6 7">MIT 98-6810</strain>
    </source>
</reference>
<name>A0A099UD80_9HELI</name>
<reference evidence="8" key="3">
    <citation type="submission" date="2015-11" db="EMBL/GenBank/DDBJ databases">
        <authorList>
            <person name="Anvar S.Y."/>
        </authorList>
    </citation>
    <scope>NUCLEOTIDE SEQUENCE [LARGE SCALE GENOMIC DNA]</scope>
</reference>
<dbReference type="PANTHER" id="PTHR43284:SF1">
    <property type="entry name" value="ASPARAGINE SYNTHETASE"/>
    <property type="match status" value="1"/>
</dbReference>
<dbReference type="SUPFAM" id="SSF52402">
    <property type="entry name" value="Adenine nucleotide alpha hydrolases-like"/>
    <property type="match status" value="1"/>
</dbReference>
<dbReference type="RefSeq" id="WP_034342983.1">
    <property type="nucleotide sequence ID" value="NZ_CAOMZE010000017.1"/>
</dbReference>
<dbReference type="Proteomes" id="UP000029925">
    <property type="component" value="Unassembled WGS sequence"/>
</dbReference>
<evidence type="ECO:0000313" key="5">
    <source>
        <dbReference type="EMBL" id="CUU40635.1"/>
    </source>
</evidence>